<dbReference type="CDD" id="cd06410">
    <property type="entry name" value="PB1_UP2"/>
    <property type="match status" value="1"/>
</dbReference>
<evidence type="ECO:0000256" key="4">
    <source>
        <dbReference type="PROSITE-ProRule" id="PRU00325"/>
    </source>
</evidence>
<reference evidence="6 7" key="1">
    <citation type="journal article" date="2018" name="PLoS Genet.">
        <title>Population sequencing reveals clonal diversity and ancestral inbreeding in the grapevine cultivar Chardonnay.</title>
        <authorList>
            <person name="Roach M.J."/>
            <person name="Johnson D.L."/>
            <person name="Bohlmann J."/>
            <person name="van Vuuren H.J."/>
            <person name="Jones S.J."/>
            <person name="Pretorius I.S."/>
            <person name="Schmidt S.A."/>
            <person name="Borneman A.R."/>
        </authorList>
    </citation>
    <scope>NUCLEOTIDE SEQUENCE [LARGE SCALE GENOMIC DNA]</scope>
    <source>
        <strain evidence="7">cv. Chardonnay</strain>
        <tissue evidence="6">Leaf</tissue>
    </source>
</reference>
<dbReference type="Pfam" id="PF04434">
    <property type="entry name" value="SWIM"/>
    <property type="match status" value="1"/>
</dbReference>
<gene>
    <name evidence="6" type="ORF">CK203_035725</name>
</gene>
<evidence type="ECO:0000256" key="2">
    <source>
        <dbReference type="ARBA" id="ARBA00022771"/>
    </source>
</evidence>
<evidence type="ECO:0000313" key="7">
    <source>
        <dbReference type="Proteomes" id="UP000288805"/>
    </source>
</evidence>
<evidence type="ECO:0000313" key="6">
    <source>
        <dbReference type="EMBL" id="RVW94428.1"/>
    </source>
</evidence>
<protein>
    <recommendedName>
        <fullName evidence="5">SWIM-type domain-containing protein</fullName>
    </recommendedName>
</protein>
<keyword evidence="3" id="KW-0862">Zinc</keyword>
<comment type="caution">
    <text evidence="6">The sequence shown here is derived from an EMBL/GenBank/DDBJ whole genome shotgun (WGS) entry which is preliminary data.</text>
</comment>
<feature type="domain" description="SWIM-type" evidence="5">
    <location>
        <begin position="527"/>
        <end position="559"/>
    </location>
</feature>
<proteinExistence type="predicted"/>
<dbReference type="AlphaFoldDB" id="A0A438ICJ9"/>
<evidence type="ECO:0000259" key="5">
    <source>
        <dbReference type="PROSITE" id="PS50966"/>
    </source>
</evidence>
<dbReference type="SMART" id="SM00575">
    <property type="entry name" value="ZnF_PMZ"/>
    <property type="match status" value="1"/>
</dbReference>
<evidence type="ECO:0000256" key="1">
    <source>
        <dbReference type="ARBA" id="ARBA00022723"/>
    </source>
</evidence>
<dbReference type="PANTHER" id="PTHR31973">
    <property type="entry name" value="POLYPROTEIN, PUTATIVE-RELATED"/>
    <property type="match status" value="1"/>
</dbReference>
<evidence type="ECO:0000256" key="3">
    <source>
        <dbReference type="ARBA" id="ARBA00022833"/>
    </source>
</evidence>
<dbReference type="InterPro" id="IPR018289">
    <property type="entry name" value="MULE_transposase_dom"/>
</dbReference>
<keyword evidence="2 4" id="KW-0863">Zinc-finger</keyword>
<keyword evidence="1" id="KW-0479">Metal-binding</keyword>
<dbReference type="InterPro" id="IPR007527">
    <property type="entry name" value="Znf_SWIM"/>
</dbReference>
<dbReference type="Pfam" id="PF10551">
    <property type="entry name" value="MULE"/>
    <property type="match status" value="1"/>
</dbReference>
<dbReference type="GO" id="GO:0008270">
    <property type="term" value="F:zinc ion binding"/>
    <property type="evidence" value="ECO:0007669"/>
    <property type="project" value="UniProtKB-KW"/>
</dbReference>
<dbReference type="InterPro" id="IPR006564">
    <property type="entry name" value="Znf_PMZ"/>
</dbReference>
<dbReference type="EMBL" id="QGNW01000121">
    <property type="protein sequence ID" value="RVW94428.1"/>
    <property type="molecule type" value="Genomic_DNA"/>
</dbReference>
<dbReference type="PANTHER" id="PTHR31973:SF157">
    <property type="entry name" value="SWIM-TYPE DOMAIN-CONTAINING PROTEIN"/>
    <property type="match status" value="1"/>
</dbReference>
<dbReference type="PROSITE" id="PS50966">
    <property type="entry name" value="ZF_SWIM"/>
    <property type="match status" value="1"/>
</dbReference>
<dbReference type="Proteomes" id="UP000288805">
    <property type="component" value="Unassembled WGS sequence"/>
</dbReference>
<name>A0A438ICJ9_VITVI</name>
<accession>A0A438ICJ9</accession>
<sequence length="630" mass="72145">MDPNNTIYCYLHIGGELVRDEHGNVEYMGGRQEGLSLERSMTYNDFVSRICGKMNINIVGPTFSYTLPFDLYALQPLKNDEDLINMFQFSDRCARVYICLASTVEDDETIENGGQGLNETIVGSNSPVPYSTRDVDIRMQSRGFHQRCAKSHVGPLESSRFESAILGSGHTFSTANEFRDAIYLMMPLESNCSCCWENKNSSMHTFRNEHNHSLEDVSISEPVVRCNRATAMIDDVICSNPDYLPRQICKDFRRQYGMQLNYCQAWNLKEKAKERIHGVPQCSYKLLPWLCTRLIETNPGTIAEYRCLDDGHFMQLFVALSVSIHGFQLGCRPIISIDSSHMSGPYKGALFSASSYDADDGMFPLAYGLFSSENYEDWLWFLEKLKMVIGERDVIIISDRHQGLSIVFQRKGKENALQMLDSIAYARLDCDYEVAMDTLRTFNHDLAKWVEENNPQHWAISKFKKMRWDKMTRSLLVEHKNGLVKWNGCIGPKTKEKIALKIGKGENYITYLHLGSSMKVSNGKAFLEVDLMERTCTCKAWQMSGIPCDHACAAIRRMGFDVSDYVDDWYKYNLQEKIYSGSMRTLVTHDMPMIDEDGTVRDALGHTYPFFNPPTTKRPLGRPRKRRIES</sequence>
<organism evidence="6 7">
    <name type="scientific">Vitis vinifera</name>
    <name type="common">Grape</name>
    <dbReference type="NCBI Taxonomy" id="29760"/>
    <lineage>
        <taxon>Eukaryota</taxon>
        <taxon>Viridiplantae</taxon>
        <taxon>Streptophyta</taxon>
        <taxon>Embryophyta</taxon>
        <taxon>Tracheophyta</taxon>
        <taxon>Spermatophyta</taxon>
        <taxon>Magnoliopsida</taxon>
        <taxon>eudicotyledons</taxon>
        <taxon>Gunneridae</taxon>
        <taxon>Pentapetalae</taxon>
        <taxon>rosids</taxon>
        <taxon>Vitales</taxon>
        <taxon>Vitaceae</taxon>
        <taxon>Viteae</taxon>
        <taxon>Vitis</taxon>
    </lineage>
</organism>